<evidence type="ECO:0000313" key="3">
    <source>
        <dbReference type="Proteomes" id="UP000294813"/>
    </source>
</evidence>
<feature type="transmembrane region" description="Helical" evidence="1">
    <location>
        <begin position="68"/>
        <end position="88"/>
    </location>
</feature>
<feature type="transmembrane region" description="Helical" evidence="1">
    <location>
        <begin position="38"/>
        <end position="62"/>
    </location>
</feature>
<dbReference type="EMBL" id="SLXT01000003">
    <property type="protein sequence ID" value="TCP68441.1"/>
    <property type="molecule type" value="Genomic_DNA"/>
</dbReference>
<organism evidence="2 3">
    <name type="scientific">Heliophilum fasciatum</name>
    <dbReference type="NCBI Taxonomy" id="35700"/>
    <lineage>
        <taxon>Bacteria</taxon>
        <taxon>Bacillati</taxon>
        <taxon>Bacillota</taxon>
        <taxon>Clostridia</taxon>
        <taxon>Eubacteriales</taxon>
        <taxon>Heliobacteriaceae</taxon>
        <taxon>Heliophilum</taxon>
    </lineage>
</organism>
<dbReference type="NCBIfam" id="TIGR02893">
    <property type="entry name" value="spore_yabQ"/>
    <property type="match status" value="1"/>
</dbReference>
<dbReference type="OrthoDB" id="9801633at2"/>
<evidence type="ECO:0000313" key="2">
    <source>
        <dbReference type="EMBL" id="TCP68441.1"/>
    </source>
</evidence>
<dbReference type="Pfam" id="PF09578">
    <property type="entry name" value="Spore_YabQ"/>
    <property type="match status" value="1"/>
</dbReference>
<protein>
    <submittedName>
        <fullName evidence="2">Spore cortex biosynthesis protein YabQ</fullName>
    </submittedName>
</protein>
<name>A0A4R2S7Q8_9FIRM</name>
<comment type="caution">
    <text evidence="2">The sequence shown here is derived from an EMBL/GenBank/DDBJ whole genome shotgun (WGS) entry which is preliminary data.</text>
</comment>
<reference evidence="2 3" key="1">
    <citation type="submission" date="2019-03" db="EMBL/GenBank/DDBJ databases">
        <title>Genomic Encyclopedia of Type Strains, Phase IV (KMG-IV): sequencing the most valuable type-strain genomes for metagenomic binning, comparative biology and taxonomic classification.</title>
        <authorList>
            <person name="Goeker M."/>
        </authorList>
    </citation>
    <scope>NUCLEOTIDE SEQUENCE [LARGE SCALE GENOMIC DNA]</scope>
    <source>
        <strain evidence="2 3">DSM 11170</strain>
    </source>
</reference>
<keyword evidence="3" id="KW-1185">Reference proteome</keyword>
<gene>
    <name evidence="2" type="ORF">EDD73_10372</name>
</gene>
<keyword evidence="1" id="KW-0472">Membrane</keyword>
<feature type="transmembrane region" description="Helical" evidence="1">
    <location>
        <begin position="12"/>
        <end position="31"/>
    </location>
</feature>
<dbReference type="Proteomes" id="UP000294813">
    <property type="component" value="Unassembled WGS sequence"/>
</dbReference>
<keyword evidence="1" id="KW-0812">Transmembrane</keyword>
<dbReference type="AlphaFoldDB" id="A0A4R2S7Q8"/>
<feature type="transmembrane region" description="Helical" evidence="1">
    <location>
        <begin position="109"/>
        <end position="127"/>
    </location>
</feature>
<dbReference type="InterPro" id="IPR019074">
    <property type="entry name" value="YabQ"/>
</dbReference>
<dbReference type="RefSeq" id="WP_131918037.1">
    <property type="nucleotide sequence ID" value="NZ_JAOQNU010000003.1"/>
</dbReference>
<accession>A0A4R2S7Q8</accession>
<sequence length="181" mass="21778">MTPLAQQVESFFWAAVAGGVLGMGVDLYRTLLRGRRRAWWWAIADLLMWLIGALIFFAFVQWSNRGQISVESVAGLVGGLVIYFRFASPEIRSFWEGITELIKFILRKLMRTLIWPFVMMARGWMWGRRQWKQAMGWLRIQVRPRWQHLQGWWRSRKRETGQWWRRWTARWRRPPQEPPAS</sequence>
<proteinExistence type="predicted"/>
<evidence type="ECO:0000256" key="1">
    <source>
        <dbReference type="SAM" id="Phobius"/>
    </source>
</evidence>
<keyword evidence="1" id="KW-1133">Transmembrane helix</keyword>